<evidence type="ECO:0000256" key="5">
    <source>
        <dbReference type="ARBA" id="ARBA00023136"/>
    </source>
</evidence>
<keyword evidence="5 8" id="KW-0472">Membrane</keyword>
<dbReference type="FunFam" id="3.30.450.60:FF:000010">
    <property type="entry name" value="AP complex subunit sigma"/>
    <property type="match status" value="1"/>
</dbReference>
<evidence type="ECO:0000259" key="9">
    <source>
        <dbReference type="Pfam" id="PF01217"/>
    </source>
</evidence>
<dbReference type="EMBL" id="BT076502">
    <property type="protein sequence ID" value="ACO10926.1"/>
    <property type="molecule type" value="mRNA"/>
</dbReference>
<sequence>MIQLVALFSRQGKIRLCKLYNANLAKSESDKKKILREMISSVINRTANMSCFIEWRDYIIVYKRYASLYFMFVVDKYGVDNELIILELIHRCVEVLDQYFGAVCELDIIYNFEKAHFLLDEMIMSGEILEPSRKAVVKYVHFSDQFQEDEMLFHAVSETATL</sequence>
<dbReference type="InterPro" id="IPR011012">
    <property type="entry name" value="Longin-like_dom_sf"/>
</dbReference>
<dbReference type="PIRSF" id="PIRSF015588">
    <property type="entry name" value="AP_complex_sigma"/>
    <property type="match status" value="1"/>
</dbReference>
<gene>
    <name evidence="10" type="primary">AP1S1</name>
</gene>
<dbReference type="GO" id="GO:0030117">
    <property type="term" value="C:membrane coat"/>
    <property type="evidence" value="ECO:0007669"/>
    <property type="project" value="InterPro"/>
</dbReference>
<evidence type="ECO:0000256" key="7">
    <source>
        <dbReference type="ARBA" id="ARBA00062526"/>
    </source>
</evidence>
<evidence type="ECO:0000256" key="1">
    <source>
        <dbReference type="ARBA" id="ARBA00004308"/>
    </source>
</evidence>
<comment type="subcellular location">
    <subcellularLocation>
        <location evidence="1">Endomembrane system</location>
    </subcellularLocation>
</comment>
<dbReference type="AlphaFoldDB" id="C1BPH3"/>
<evidence type="ECO:0000256" key="2">
    <source>
        <dbReference type="ARBA" id="ARBA00006972"/>
    </source>
</evidence>
<comment type="similarity">
    <text evidence="2 8">Belongs to the adaptor complexes small subunit family.</text>
</comment>
<evidence type="ECO:0000256" key="4">
    <source>
        <dbReference type="ARBA" id="ARBA00022927"/>
    </source>
</evidence>
<dbReference type="Gene3D" id="3.30.450.60">
    <property type="match status" value="1"/>
</dbReference>
<dbReference type="InterPro" id="IPR000804">
    <property type="entry name" value="Clathrin_sm-chain_CS"/>
</dbReference>
<comment type="function">
    <text evidence="6">Component of the adaptor protein complex 4 (AP-4). Adaptor protein complexes are vesicle coat components involved both in vesicle formation and cargo selection. They control the vesicular transport of proteins in different trafficking pathways. AP-4 forms a non clathrin-associated coat on vesicles departing the trans-Golgi network (TGN) and may be involved in the targeting of proteins from the trans-Golgi network (TGN) to the endosomal-lysosomal system. It is also involved in protein sorting to the basolateral membrane in epithelial cells and the proper asymmetric localization of somatodendritic proteins in neurons. AP-4 is involved in the recognition and binding of tyrosine-based sorting signals found in the cytoplasmic part of cargos, but may also recognize other types of sorting signal.</text>
</comment>
<keyword evidence="3 8" id="KW-0813">Transport</keyword>
<dbReference type="GO" id="GO:0012505">
    <property type="term" value="C:endomembrane system"/>
    <property type="evidence" value="ECO:0007669"/>
    <property type="project" value="UniProtKB-SubCell"/>
</dbReference>
<evidence type="ECO:0000256" key="3">
    <source>
        <dbReference type="ARBA" id="ARBA00022448"/>
    </source>
</evidence>
<keyword evidence="4 8" id="KW-0653">Protein transport</keyword>
<dbReference type="PROSITE" id="PS00989">
    <property type="entry name" value="CLAT_ADAPTOR_S"/>
    <property type="match status" value="1"/>
</dbReference>
<name>C1BPH3_CALRO</name>
<dbReference type="SUPFAM" id="SSF64356">
    <property type="entry name" value="SNARE-like"/>
    <property type="match status" value="1"/>
</dbReference>
<reference evidence="10" key="1">
    <citation type="submission" date="2009-03" db="EMBL/GenBank/DDBJ databases">
        <title>Caligus rogercresseyi ESTs and full-length cDNAs.</title>
        <authorList>
            <person name="Yasuike M."/>
            <person name="von Schalburg K."/>
            <person name="Cooper G."/>
            <person name="Leong J."/>
            <person name="Jones S.R.M."/>
            <person name="Koop B.F."/>
        </authorList>
    </citation>
    <scope>NUCLEOTIDE SEQUENCE</scope>
    <source>
        <tissue evidence="10">Whole tissue</tissue>
    </source>
</reference>
<evidence type="ECO:0000256" key="8">
    <source>
        <dbReference type="PIRNR" id="PIRNR015588"/>
    </source>
</evidence>
<dbReference type="Pfam" id="PF01217">
    <property type="entry name" value="Clat_adaptor_s"/>
    <property type="match status" value="1"/>
</dbReference>
<comment type="subunit">
    <text evidence="7">Adaptor protein complex 4 (AP-4) is a heterotetramer composed of two large adaptins (epsilon-type subunit AP4E1 and beta-type subunit AP4B1), a medium adaptin (mu-type subunit AP4M1) and a small adaptin (sigma-type AP4S1).</text>
</comment>
<dbReference type="PANTHER" id="PTHR11753">
    <property type="entry name" value="ADAPTOR COMPLEXES SMALL SUBUNIT FAMILY"/>
    <property type="match status" value="1"/>
</dbReference>
<dbReference type="InterPro" id="IPR022775">
    <property type="entry name" value="AP_mu_sigma_su"/>
</dbReference>
<dbReference type="InterPro" id="IPR016635">
    <property type="entry name" value="AP_complex_ssu"/>
</dbReference>
<evidence type="ECO:0000313" key="10">
    <source>
        <dbReference type="EMBL" id="ACO10926.1"/>
    </source>
</evidence>
<feature type="domain" description="AP complex mu/sigma subunit" evidence="9">
    <location>
        <begin position="1"/>
        <end position="145"/>
    </location>
</feature>
<protein>
    <recommendedName>
        <fullName evidence="8">AP complex subunit sigma</fullName>
    </recommendedName>
</protein>
<dbReference type="GO" id="GO:0006886">
    <property type="term" value="P:intracellular protein transport"/>
    <property type="evidence" value="ECO:0007669"/>
    <property type="project" value="UniProtKB-UniRule"/>
</dbReference>
<accession>C1BPH3</accession>
<proteinExistence type="evidence at transcript level"/>
<evidence type="ECO:0000256" key="6">
    <source>
        <dbReference type="ARBA" id="ARBA00053594"/>
    </source>
</evidence>
<organism evidence="10">
    <name type="scientific">Caligus rogercresseyi</name>
    <name type="common">Sea louse</name>
    <dbReference type="NCBI Taxonomy" id="217165"/>
    <lineage>
        <taxon>Eukaryota</taxon>
        <taxon>Metazoa</taxon>
        <taxon>Ecdysozoa</taxon>
        <taxon>Arthropoda</taxon>
        <taxon>Crustacea</taxon>
        <taxon>Multicrustacea</taxon>
        <taxon>Hexanauplia</taxon>
        <taxon>Copepoda</taxon>
        <taxon>Siphonostomatoida</taxon>
        <taxon>Caligidae</taxon>
        <taxon>Caligus</taxon>
    </lineage>
</organism>
<dbReference type="GO" id="GO:0016192">
    <property type="term" value="P:vesicle-mediated transport"/>
    <property type="evidence" value="ECO:0007669"/>
    <property type="project" value="InterPro"/>
</dbReference>